<dbReference type="Pfam" id="PF01037">
    <property type="entry name" value="AsnC_trans_reg"/>
    <property type="match status" value="1"/>
</dbReference>
<dbReference type="InterPro" id="IPR000485">
    <property type="entry name" value="AsnC-type_HTH_dom"/>
</dbReference>
<evidence type="ECO:0000313" key="5">
    <source>
        <dbReference type="EMBL" id="GGF70383.1"/>
    </source>
</evidence>
<dbReference type="RefSeq" id="WP_189023383.1">
    <property type="nucleotide sequence ID" value="NZ_BMKR01000005.1"/>
</dbReference>
<organism evidence="5 6">
    <name type="scientific">Paenibacillus albidus</name>
    <dbReference type="NCBI Taxonomy" id="2041023"/>
    <lineage>
        <taxon>Bacteria</taxon>
        <taxon>Bacillati</taxon>
        <taxon>Bacillota</taxon>
        <taxon>Bacilli</taxon>
        <taxon>Bacillales</taxon>
        <taxon>Paenibacillaceae</taxon>
        <taxon>Paenibacillus</taxon>
    </lineage>
</organism>
<dbReference type="SUPFAM" id="SSF46785">
    <property type="entry name" value="Winged helix' DNA-binding domain"/>
    <property type="match status" value="1"/>
</dbReference>
<dbReference type="Gene3D" id="3.30.70.920">
    <property type="match status" value="1"/>
</dbReference>
<comment type="caution">
    <text evidence="5">The sequence shown here is derived from an EMBL/GenBank/DDBJ whole genome shotgun (WGS) entry which is preliminary data.</text>
</comment>
<dbReference type="SMART" id="SM00344">
    <property type="entry name" value="HTH_ASNC"/>
    <property type="match status" value="1"/>
</dbReference>
<dbReference type="GO" id="GO:0043565">
    <property type="term" value="F:sequence-specific DNA binding"/>
    <property type="evidence" value="ECO:0007669"/>
    <property type="project" value="InterPro"/>
</dbReference>
<dbReference type="PANTHER" id="PTHR30154:SF55">
    <property type="entry name" value="HTH-TYPE TRANSCRIPTIONAL REGULATOR LRPB"/>
    <property type="match status" value="1"/>
</dbReference>
<dbReference type="Gene3D" id="1.10.10.10">
    <property type="entry name" value="Winged helix-like DNA-binding domain superfamily/Winged helix DNA-binding domain"/>
    <property type="match status" value="1"/>
</dbReference>
<dbReference type="InterPro" id="IPR036390">
    <property type="entry name" value="WH_DNA-bd_sf"/>
</dbReference>
<evidence type="ECO:0000313" key="6">
    <source>
        <dbReference type="Proteomes" id="UP000637643"/>
    </source>
</evidence>
<dbReference type="GO" id="GO:0005829">
    <property type="term" value="C:cytosol"/>
    <property type="evidence" value="ECO:0007669"/>
    <property type="project" value="TreeGrafter"/>
</dbReference>
<reference evidence="5" key="1">
    <citation type="journal article" date="2014" name="Int. J. Syst. Evol. Microbiol.">
        <title>Complete genome sequence of Corynebacterium casei LMG S-19264T (=DSM 44701T), isolated from a smear-ripened cheese.</title>
        <authorList>
            <consortium name="US DOE Joint Genome Institute (JGI-PGF)"/>
            <person name="Walter F."/>
            <person name="Albersmeier A."/>
            <person name="Kalinowski J."/>
            <person name="Ruckert C."/>
        </authorList>
    </citation>
    <scope>NUCLEOTIDE SEQUENCE</scope>
    <source>
        <strain evidence="5">CGMCC 1.16134</strain>
    </source>
</reference>
<evidence type="ECO:0000259" key="4">
    <source>
        <dbReference type="PROSITE" id="PS50956"/>
    </source>
</evidence>
<dbReference type="PANTHER" id="PTHR30154">
    <property type="entry name" value="LEUCINE-RESPONSIVE REGULATORY PROTEIN"/>
    <property type="match status" value="1"/>
</dbReference>
<gene>
    <name evidence="5" type="primary">lrpB</name>
    <name evidence="5" type="ORF">GCM10010912_14430</name>
</gene>
<dbReference type="SUPFAM" id="SSF54909">
    <property type="entry name" value="Dimeric alpha+beta barrel"/>
    <property type="match status" value="1"/>
</dbReference>
<dbReference type="GO" id="GO:0043200">
    <property type="term" value="P:response to amino acid"/>
    <property type="evidence" value="ECO:0007669"/>
    <property type="project" value="TreeGrafter"/>
</dbReference>
<sequence length="148" mass="17127">MEFDNIDFLILQLLTENSRIQWKDLGQQIHLTGQAVGRRIRKLEDNGIIKAYSIIIDEMKLGLAYTGFLIINMKEANHNSFLRYIDKRNEVVEAHRISGGGCYHLKIKVTSQENLNLFLEQILYYGNYTLSISVQEVKQRNPLSAKLL</sequence>
<evidence type="ECO:0000256" key="2">
    <source>
        <dbReference type="ARBA" id="ARBA00023125"/>
    </source>
</evidence>
<dbReference type="InterPro" id="IPR036388">
    <property type="entry name" value="WH-like_DNA-bd_sf"/>
</dbReference>
<dbReference type="PROSITE" id="PS50956">
    <property type="entry name" value="HTH_ASNC_2"/>
    <property type="match status" value="1"/>
</dbReference>
<evidence type="ECO:0000256" key="3">
    <source>
        <dbReference type="ARBA" id="ARBA00023163"/>
    </source>
</evidence>
<keyword evidence="6" id="KW-1185">Reference proteome</keyword>
<feature type="domain" description="HTH asnC-type" evidence="4">
    <location>
        <begin position="3"/>
        <end position="64"/>
    </location>
</feature>
<dbReference type="Pfam" id="PF13412">
    <property type="entry name" value="HTH_24"/>
    <property type="match status" value="1"/>
</dbReference>
<name>A0A917C3P1_9BACL</name>
<dbReference type="Proteomes" id="UP000637643">
    <property type="component" value="Unassembled WGS sequence"/>
</dbReference>
<reference evidence="5" key="2">
    <citation type="submission" date="2020-09" db="EMBL/GenBank/DDBJ databases">
        <authorList>
            <person name="Sun Q."/>
            <person name="Zhou Y."/>
        </authorList>
    </citation>
    <scope>NUCLEOTIDE SEQUENCE</scope>
    <source>
        <strain evidence="5">CGMCC 1.16134</strain>
    </source>
</reference>
<dbReference type="EMBL" id="BMKR01000005">
    <property type="protein sequence ID" value="GGF70383.1"/>
    <property type="molecule type" value="Genomic_DNA"/>
</dbReference>
<keyword evidence="3" id="KW-0804">Transcription</keyword>
<protein>
    <submittedName>
        <fullName evidence="5">HTH-type transcriptional regulator LrpB</fullName>
    </submittedName>
</protein>
<evidence type="ECO:0000256" key="1">
    <source>
        <dbReference type="ARBA" id="ARBA00023015"/>
    </source>
</evidence>
<accession>A0A917C3P1</accession>
<dbReference type="InterPro" id="IPR011008">
    <property type="entry name" value="Dimeric_a/b-barrel"/>
</dbReference>
<dbReference type="PRINTS" id="PR00033">
    <property type="entry name" value="HTHASNC"/>
</dbReference>
<keyword evidence="1" id="KW-0805">Transcription regulation</keyword>
<proteinExistence type="predicted"/>
<dbReference type="InterPro" id="IPR019888">
    <property type="entry name" value="Tscrpt_reg_AsnC-like"/>
</dbReference>
<dbReference type="InterPro" id="IPR019887">
    <property type="entry name" value="Tscrpt_reg_AsnC/Lrp_C"/>
</dbReference>
<keyword evidence="2" id="KW-0238">DNA-binding</keyword>
<dbReference type="AlphaFoldDB" id="A0A917C3P1"/>